<feature type="transmembrane region" description="Helical" evidence="1">
    <location>
        <begin position="191"/>
        <end position="211"/>
    </location>
</feature>
<feature type="transmembrane region" description="Helical" evidence="1">
    <location>
        <begin position="50"/>
        <end position="71"/>
    </location>
</feature>
<keyword evidence="1" id="KW-1133">Transmembrane helix</keyword>
<feature type="transmembrane region" description="Helical" evidence="1">
    <location>
        <begin position="12"/>
        <end position="38"/>
    </location>
</feature>
<organism evidence="2 3">
    <name type="scientific">Candidatus Viridilinea mediisalina</name>
    <dbReference type="NCBI Taxonomy" id="2024553"/>
    <lineage>
        <taxon>Bacteria</taxon>
        <taxon>Bacillati</taxon>
        <taxon>Chloroflexota</taxon>
        <taxon>Chloroflexia</taxon>
        <taxon>Chloroflexales</taxon>
        <taxon>Chloroflexineae</taxon>
        <taxon>Oscillochloridaceae</taxon>
        <taxon>Candidatus Viridilinea</taxon>
    </lineage>
</organism>
<feature type="transmembrane region" description="Helical" evidence="1">
    <location>
        <begin position="385"/>
        <end position="403"/>
    </location>
</feature>
<reference evidence="3" key="1">
    <citation type="submission" date="2017-08" db="EMBL/GenBank/DDBJ databases">
        <authorList>
            <person name="Grouzdev D.S."/>
            <person name="Gaisin V.A."/>
            <person name="Rysina M.S."/>
            <person name="Gorlenko V.M."/>
        </authorList>
    </citation>
    <scope>NUCLEOTIDE SEQUENCE [LARGE SCALE GENOMIC DNA]</scope>
    <source>
        <strain evidence="3">Kir15-3F</strain>
    </source>
</reference>
<feature type="transmembrane region" description="Helical" evidence="1">
    <location>
        <begin position="108"/>
        <end position="129"/>
    </location>
</feature>
<dbReference type="EMBL" id="NQWI01000019">
    <property type="protein sequence ID" value="PDW03895.1"/>
    <property type="molecule type" value="Genomic_DNA"/>
</dbReference>
<feature type="transmembrane region" description="Helical" evidence="1">
    <location>
        <begin position="330"/>
        <end position="350"/>
    </location>
</feature>
<sequence>MFPALVDLLAWLPGALVAAPLVALGALALFMLPGLALLRLLPLPVPVRPAQYLAAALALSWIVPPLLLLAADLLGLRWGPLATWAVLLLAALVVFWPRHKAAPARPWYDAELGLLLALWGLTLALRLYLVRELPAGLFGDSYHHTLITQLMVDNGGLFRSWQPYAPLATFTYHFGFHSMAAWLHWLTGYPVLRAVLLVGQVAAALAVPGVFLLTSQLFGERTIALWAALSVGLLSVFPTYYVNWGRYTQLAGQTVLPATCFVWMLLLQQARQPKLTWQRLAAPALLAVLATTGVALAHYRIGVFAACFVALYALYLLLMHVRSWLPALRMFFVAILVGSTGVVFTLPWLLRLREGRMLQLANHMVTTNIGATSGNAPSPIDLERTLANGMLPLALLGLLVLLLRRRWLALLLPLWLGIIWLAANPYLVGLTGAGIISSFAVIIAGYIWLAPLAGAGLAALVDGVGWLVGRVAAGRQAQAERFVIVLLATACILWGVGAQSNLLDPNFKLLTHADLHAAAWMREHLAPEAKVFVNSFPAYDAYVYAGTDGGWWLPLISGHRTNLPPMSYGFEAAEDPQFALLVMEYNQAILEHPLESAAAVAALRQWGYRYLYDGPAANPPVEHIDPARLADVPYYERIYDRDGVTIWRVR</sequence>
<dbReference type="InterPro" id="IPR046671">
    <property type="entry name" value="DUF6541"/>
</dbReference>
<keyword evidence="1" id="KW-0812">Transmembrane</keyword>
<dbReference type="Pfam" id="PF20176">
    <property type="entry name" value="DUF6541"/>
    <property type="match status" value="1"/>
</dbReference>
<feature type="transmembrane region" description="Helical" evidence="1">
    <location>
        <begin position="482"/>
        <end position="502"/>
    </location>
</feature>
<protein>
    <recommendedName>
        <fullName evidence="4">Glycosyltransferase RgtA/B/C/D-like domain-containing protein</fullName>
    </recommendedName>
</protein>
<feature type="transmembrane region" description="Helical" evidence="1">
    <location>
        <begin position="247"/>
        <end position="267"/>
    </location>
</feature>
<evidence type="ECO:0008006" key="4">
    <source>
        <dbReference type="Google" id="ProtNLM"/>
    </source>
</evidence>
<evidence type="ECO:0000313" key="3">
    <source>
        <dbReference type="Proteomes" id="UP000220527"/>
    </source>
</evidence>
<feature type="transmembrane region" description="Helical" evidence="1">
    <location>
        <begin position="434"/>
        <end position="461"/>
    </location>
</feature>
<keyword evidence="3" id="KW-1185">Reference proteome</keyword>
<proteinExistence type="predicted"/>
<comment type="caution">
    <text evidence="2">The sequence shown here is derived from an EMBL/GenBank/DDBJ whole genome shotgun (WGS) entry which is preliminary data.</text>
</comment>
<name>A0A2A6RLU2_9CHLR</name>
<gene>
    <name evidence="2" type="ORF">CJ255_06485</name>
</gene>
<evidence type="ECO:0000313" key="2">
    <source>
        <dbReference type="EMBL" id="PDW03895.1"/>
    </source>
</evidence>
<keyword evidence="1" id="KW-0472">Membrane</keyword>
<feature type="transmembrane region" description="Helical" evidence="1">
    <location>
        <begin position="223"/>
        <end position="241"/>
    </location>
</feature>
<dbReference type="AlphaFoldDB" id="A0A2A6RLU2"/>
<accession>A0A2A6RLU2</accession>
<dbReference type="Proteomes" id="UP000220527">
    <property type="component" value="Unassembled WGS sequence"/>
</dbReference>
<feature type="transmembrane region" description="Helical" evidence="1">
    <location>
        <begin position="77"/>
        <end position="96"/>
    </location>
</feature>
<dbReference type="OrthoDB" id="144271at2"/>
<dbReference type="RefSeq" id="WP_097643279.1">
    <property type="nucleotide sequence ID" value="NZ_NQWI01000019.1"/>
</dbReference>
<feature type="transmembrane region" description="Helical" evidence="1">
    <location>
        <begin position="301"/>
        <end position="318"/>
    </location>
</feature>
<feature type="transmembrane region" description="Helical" evidence="1">
    <location>
        <begin position="410"/>
        <end position="428"/>
    </location>
</feature>
<evidence type="ECO:0000256" key="1">
    <source>
        <dbReference type="SAM" id="Phobius"/>
    </source>
</evidence>